<evidence type="ECO:0000313" key="4">
    <source>
        <dbReference type="Proteomes" id="UP001215280"/>
    </source>
</evidence>
<feature type="compositionally biased region" description="Low complexity" evidence="1">
    <location>
        <begin position="420"/>
        <end position="443"/>
    </location>
</feature>
<feature type="compositionally biased region" description="Pro residues" evidence="1">
    <location>
        <begin position="609"/>
        <end position="635"/>
    </location>
</feature>
<feature type="region of interest" description="Disordered" evidence="1">
    <location>
        <begin position="248"/>
        <end position="677"/>
    </location>
</feature>
<reference evidence="3" key="1">
    <citation type="submission" date="2023-03" db="EMBL/GenBank/DDBJ databases">
        <title>Massive genome expansion in bonnet fungi (Mycena s.s.) driven by repeated elements and novel gene families across ecological guilds.</title>
        <authorList>
            <consortium name="Lawrence Berkeley National Laboratory"/>
            <person name="Harder C.B."/>
            <person name="Miyauchi S."/>
            <person name="Viragh M."/>
            <person name="Kuo A."/>
            <person name="Thoen E."/>
            <person name="Andreopoulos B."/>
            <person name="Lu D."/>
            <person name="Skrede I."/>
            <person name="Drula E."/>
            <person name="Henrissat B."/>
            <person name="Morin E."/>
            <person name="Kohler A."/>
            <person name="Barry K."/>
            <person name="LaButti K."/>
            <person name="Morin E."/>
            <person name="Salamov A."/>
            <person name="Lipzen A."/>
            <person name="Mereny Z."/>
            <person name="Hegedus B."/>
            <person name="Baldrian P."/>
            <person name="Stursova M."/>
            <person name="Weitz H."/>
            <person name="Taylor A."/>
            <person name="Grigoriev I.V."/>
            <person name="Nagy L.G."/>
            <person name="Martin F."/>
            <person name="Kauserud H."/>
        </authorList>
    </citation>
    <scope>NUCLEOTIDE SEQUENCE</scope>
    <source>
        <strain evidence="3">CBHHK188m</strain>
    </source>
</reference>
<dbReference type="Proteomes" id="UP001215280">
    <property type="component" value="Unassembled WGS sequence"/>
</dbReference>
<dbReference type="GO" id="GO:0030041">
    <property type="term" value="P:actin filament polymerization"/>
    <property type="evidence" value="ECO:0007669"/>
    <property type="project" value="TreeGrafter"/>
</dbReference>
<feature type="compositionally biased region" description="Polar residues" evidence="1">
    <location>
        <begin position="657"/>
        <end position="677"/>
    </location>
</feature>
<keyword evidence="4" id="KW-1185">Reference proteome</keyword>
<organism evidence="3 4">
    <name type="scientific">Mycena maculata</name>
    <dbReference type="NCBI Taxonomy" id="230809"/>
    <lineage>
        <taxon>Eukaryota</taxon>
        <taxon>Fungi</taxon>
        <taxon>Dikarya</taxon>
        <taxon>Basidiomycota</taxon>
        <taxon>Agaricomycotina</taxon>
        <taxon>Agaricomycetes</taxon>
        <taxon>Agaricomycetidae</taxon>
        <taxon>Agaricales</taxon>
        <taxon>Marasmiineae</taxon>
        <taxon>Mycenaceae</taxon>
        <taxon>Mycena</taxon>
    </lineage>
</organism>
<dbReference type="Pfam" id="PF00168">
    <property type="entry name" value="C2"/>
    <property type="match status" value="2"/>
</dbReference>
<dbReference type="PANTHER" id="PTHR45691:SF6">
    <property type="entry name" value="PROTEIN DIAPHANOUS"/>
    <property type="match status" value="1"/>
</dbReference>
<feature type="region of interest" description="Disordered" evidence="1">
    <location>
        <begin position="152"/>
        <end position="235"/>
    </location>
</feature>
<dbReference type="CDD" id="cd08681">
    <property type="entry name" value="C2_fungal_Inn1p-like"/>
    <property type="match status" value="1"/>
</dbReference>
<feature type="compositionally biased region" description="Pro residues" evidence="1">
    <location>
        <begin position="573"/>
        <end position="582"/>
    </location>
</feature>
<dbReference type="PROSITE" id="PS50004">
    <property type="entry name" value="C2"/>
    <property type="match status" value="1"/>
</dbReference>
<name>A0AAD7IHM3_9AGAR</name>
<gene>
    <name evidence="3" type="ORF">DFH07DRAFT_750407</name>
</gene>
<proteinExistence type="predicted"/>
<sequence>MSSTPREIGTLVVVVLKANHLPNKRTIGKQDPYCSVAVNGEKQRTKIIKKGGQHPEWDEELRFTLYEEEVPSSLDGTPPPPPPKDGKKNIKGGKTMKLSCFADDPREPDLIGQTDVDLTEVLTKGETDEWFTLMNKDKFAGKVYLELTFWSNEPPPEKKVAPQPPSDYSGPGSFVSSDDIRTVPGMHPSRVPSTSSVYAHSRRQSDSVPSTIRSSNSLAQLDQYRPPYEQQHRSRVASFSAVTNDFAELGVGDPRRRETFPPPHSTMYNGRPPSSSGYSTYPPPHGYEPSVSDAASMYPYDRPLTPPGLSHDPSSFVPVPYTPQAPYRPQYDTGSVMYNPPPSRGPRYSMPTASGFRPLSTPSGFVPLPSRPSDPSGFAQPSHTPVPMGYQPSHINPPAPYAPATSHTPAPGYAPPPPSSSASLHSTQGFPPSQSFQYSQFQPQPAPQEYNSPQTHMQTPTQQGYPLPPSPTNQLPGVSLSHSNSLSSSAGPGSRPLPPQPQFHAPQDHQSYGLPPSSSQPQHVGSYSPTHAGSSTFQENYQLAPPPPPPLQHQTIGHQPYLPNDAQGNTPYHSPPPPPPLPSHSGGSSPRRRSSLPPPPTHLQQPNYPTLPPPPPPPPLEYSPHNPPPPPPPIPSHIASQAQPFYPGPPPKPPTQLDGQAQWAQQPQNSYVHQGWT</sequence>
<dbReference type="SUPFAM" id="SSF49562">
    <property type="entry name" value="C2 domain (Calcium/lipid-binding domain, CaLB)"/>
    <property type="match status" value="1"/>
</dbReference>
<feature type="compositionally biased region" description="Low complexity" evidence="1">
    <location>
        <begin position="476"/>
        <end position="494"/>
    </location>
</feature>
<dbReference type="Gene3D" id="2.60.40.150">
    <property type="entry name" value="C2 domain"/>
    <property type="match status" value="1"/>
</dbReference>
<dbReference type="InterPro" id="IPR035892">
    <property type="entry name" value="C2_domain_sf"/>
</dbReference>
<dbReference type="PANTHER" id="PTHR45691">
    <property type="entry name" value="PROTEIN DIAPHANOUS"/>
    <property type="match status" value="1"/>
</dbReference>
<dbReference type="GO" id="GO:0005884">
    <property type="term" value="C:actin filament"/>
    <property type="evidence" value="ECO:0007669"/>
    <property type="project" value="TreeGrafter"/>
</dbReference>
<accession>A0AAD7IHM3</accession>
<evidence type="ECO:0000256" key="1">
    <source>
        <dbReference type="SAM" id="MobiDB-lite"/>
    </source>
</evidence>
<comment type="caution">
    <text evidence="3">The sequence shown here is derived from an EMBL/GenBank/DDBJ whole genome shotgun (WGS) entry which is preliminary data.</text>
</comment>
<feature type="compositionally biased region" description="Polar residues" evidence="1">
    <location>
        <begin position="449"/>
        <end position="464"/>
    </location>
</feature>
<feature type="region of interest" description="Disordered" evidence="1">
    <location>
        <begin position="69"/>
        <end position="93"/>
    </location>
</feature>
<dbReference type="InterPro" id="IPR037791">
    <property type="entry name" value="C2_fungal_Inn1"/>
</dbReference>
<feature type="domain" description="C2" evidence="2">
    <location>
        <begin position="1"/>
        <end position="131"/>
    </location>
</feature>
<dbReference type="InterPro" id="IPR000008">
    <property type="entry name" value="C2_dom"/>
</dbReference>
<feature type="compositionally biased region" description="Polar residues" evidence="1">
    <location>
        <begin position="516"/>
        <end position="541"/>
    </location>
</feature>
<dbReference type="SMART" id="SM00239">
    <property type="entry name" value="C2"/>
    <property type="match status" value="1"/>
</dbReference>
<dbReference type="InterPro" id="IPR051412">
    <property type="entry name" value="Formin_Homology_Diaphanous_sf"/>
</dbReference>
<feature type="compositionally biased region" description="Low complexity" evidence="1">
    <location>
        <begin position="270"/>
        <end position="280"/>
    </location>
</feature>
<evidence type="ECO:0000259" key="2">
    <source>
        <dbReference type="PROSITE" id="PS50004"/>
    </source>
</evidence>
<dbReference type="AlphaFoldDB" id="A0AAD7IHM3"/>
<protein>
    <recommendedName>
        <fullName evidence="2">C2 domain-containing protein</fullName>
    </recommendedName>
</protein>
<feature type="compositionally biased region" description="Polar residues" evidence="1">
    <location>
        <begin position="206"/>
        <end position="220"/>
    </location>
</feature>
<dbReference type="EMBL" id="JARJLG010000117">
    <property type="protein sequence ID" value="KAJ7742444.1"/>
    <property type="molecule type" value="Genomic_DNA"/>
</dbReference>
<evidence type="ECO:0000313" key="3">
    <source>
        <dbReference type="EMBL" id="KAJ7742444.1"/>
    </source>
</evidence>